<dbReference type="CDD" id="cd00211">
    <property type="entry name" value="PTS_IIA_fru"/>
    <property type="match status" value="1"/>
</dbReference>
<dbReference type="InterPro" id="IPR002178">
    <property type="entry name" value="PTS_EIIA_type-2_dom"/>
</dbReference>
<dbReference type="PANTHER" id="PTHR47738:SF3">
    <property type="entry name" value="PHOSPHOTRANSFERASE SYSTEM MANNITOL_FRUCTOSE-SPECIFIC IIA DOMAIN CONTAINING PROTEIN"/>
    <property type="match status" value="1"/>
</dbReference>
<dbReference type="SUPFAM" id="SSF55804">
    <property type="entry name" value="Phoshotransferase/anion transport protein"/>
    <property type="match status" value="1"/>
</dbReference>
<reference evidence="1 2" key="1">
    <citation type="submission" date="2016-05" db="EMBL/GenBank/DDBJ databases">
        <authorList>
            <person name="Ramsay J.P."/>
        </authorList>
    </citation>
    <scope>NUCLEOTIDE SEQUENCE [LARGE SCALE GENOMIC DNA]</scope>
    <source>
        <strain evidence="1 2">NZP2042</strain>
    </source>
</reference>
<organism evidence="1 2">
    <name type="scientific">Rhizobium loti</name>
    <name type="common">Mesorhizobium loti</name>
    <dbReference type="NCBI Taxonomy" id="381"/>
    <lineage>
        <taxon>Bacteria</taxon>
        <taxon>Pseudomonadati</taxon>
        <taxon>Pseudomonadota</taxon>
        <taxon>Alphaproteobacteria</taxon>
        <taxon>Hyphomicrobiales</taxon>
        <taxon>Phyllobacteriaceae</taxon>
        <taxon>Mesorhizobium</taxon>
    </lineage>
</organism>
<gene>
    <name evidence="1" type="ORF">A8145_23550</name>
</gene>
<dbReference type="PANTHER" id="PTHR47738">
    <property type="entry name" value="PTS SYSTEM FRUCTOSE-LIKE EIIA COMPONENT-RELATED"/>
    <property type="match status" value="1"/>
</dbReference>
<name>A0A6M7TY63_RHILI</name>
<dbReference type="Proteomes" id="UP000093737">
    <property type="component" value="Unassembled WGS sequence"/>
</dbReference>
<dbReference type="Pfam" id="PF00359">
    <property type="entry name" value="PTS_EIIA_2"/>
    <property type="match status" value="1"/>
</dbReference>
<protein>
    <submittedName>
        <fullName evidence="1">PTS sugar transporter subunit IIA</fullName>
    </submittedName>
</protein>
<accession>A0A6M7TY63</accession>
<comment type="caution">
    <text evidence="1">The sequence shown here is derived from an EMBL/GenBank/DDBJ whole genome shotgun (WGS) entry which is preliminary data.</text>
</comment>
<dbReference type="InterPro" id="IPR051541">
    <property type="entry name" value="PTS_SugarTrans_NitroReg"/>
</dbReference>
<dbReference type="RefSeq" id="WP_056566031.1">
    <property type="nucleotide sequence ID" value="NZ_CP033334.1"/>
</dbReference>
<dbReference type="AlphaFoldDB" id="A0A6M7TY63"/>
<dbReference type="PROSITE" id="PS51094">
    <property type="entry name" value="PTS_EIIA_TYPE_2"/>
    <property type="match status" value="1"/>
</dbReference>
<keyword evidence="1" id="KW-0762">Sugar transport</keyword>
<sequence>MFDSLMQLLDPEAIVLGSDASTNEEIIRVLAERLESLGYVKSSYADAVVRREMTIPTGLPLERADNVAVPHTDPEHVLKPGIAMGTLRKPVTFANMEDPDEKLPVGFVFLLAINDKDKQIEALQSVMATIQNPEALDGLRSARTLDDVRAVLG</sequence>
<evidence type="ECO:0000313" key="1">
    <source>
        <dbReference type="EMBL" id="OBQ60890.1"/>
    </source>
</evidence>
<keyword evidence="1" id="KW-0813">Transport</keyword>
<dbReference type="EMBL" id="LYTK01000021">
    <property type="protein sequence ID" value="OBQ60890.1"/>
    <property type="molecule type" value="Genomic_DNA"/>
</dbReference>
<dbReference type="Gene3D" id="3.40.930.10">
    <property type="entry name" value="Mannitol-specific EII, Chain A"/>
    <property type="match status" value="1"/>
</dbReference>
<dbReference type="InterPro" id="IPR016152">
    <property type="entry name" value="PTrfase/Anion_transptr"/>
</dbReference>
<proteinExistence type="predicted"/>
<evidence type="ECO:0000313" key="2">
    <source>
        <dbReference type="Proteomes" id="UP000093737"/>
    </source>
</evidence>